<comment type="caution">
    <text evidence="1">The sequence shown here is derived from an EMBL/GenBank/DDBJ whole genome shotgun (WGS) entry which is preliminary data.</text>
</comment>
<evidence type="ECO:0000313" key="1">
    <source>
        <dbReference type="EMBL" id="KAG8441957.1"/>
    </source>
</evidence>
<organism evidence="1 2">
    <name type="scientific">Hymenochirus boettgeri</name>
    <name type="common">Congo dwarf clawed frog</name>
    <dbReference type="NCBI Taxonomy" id="247094"/>
    <lineage>
        <taxon>Eukaryota</taxon>
        <taxon>Metazoa</taxon>
        <taxon>Chordata</taxon>
        <taxon>Craniata</taxon>
        <taxon>Vertebrata</taxon>
        <taxon>Euteleostomi</taxon>
        <taxon>Amphibia</taxon>
        <taxon>Batrachia</taxon>
        <taxon>Anura</taxon>
        <taxon>Pipoidea</taxon>
        <taxon>Pipidae</taxon>
        <taxon>Pipinae</taxon>
        <taxon>Hymenochirus</taxon>
    </lineage>
</organism>
<sequence>MQGFICEIGCKICDHFQPPISSAAAPTDRSTFALQTTLLVCSQGIAGRLGSPDGRDVGHRALHFLFNPHKTKGFSVLKLILSVTDGTFLV</sequence>
<gene>
    <name evidence="1" type="ORF">GDO86_010948</name>
</gene>
<reference evidence="1" key="1">
    <citation type="thesis" date="2020" institute="ProQuest LLC" country="789 East Eisenhower Parkway, Ann Arbor, MI, USA">
        <title>Comparative Genomics and Chromosome Evolution.</title>
        <authorList>
            <person name="Mudd A.B."/>
        </authorList>
    </citation>
    <scope>NUCLEOTIDE SEQUENCE</scope>
    <source>
        <strain evidence="1">Female2</strain>
        <tissue evidence="1">Blood</tissue>
    </source>
</reference>
<proteinExistence type="predicted"/>
<keyword evidence="2" id="KW-1185">Reference proteome</keyword>
<dbReference type="EMBL" id="JAACNH010000005">
    <property type="protein sequence ID" value="KAG8441957.1"/>
    <property type="molecule type" value="Genomic_DNA"/>
</dbReference>
<dbReference type="Proteomes" id="UP000812440">
    <property type="component" value="Chromosome 6"/>
</dbReference>
<name>A0A8T2JEE7_9PIPI</name>
<accession>A0A8T2JEE7</accession>
<protein>
    <submittedName>
        <fullName evidence="1">Uncharacterized protein</fullName>
    </submittedName>
</protein>
<evidence type="ECO:0000313" key="2">
    <source>
        <dbReference type="Proteomes" id="UP000812440"/>
    </source>
</evidence>
<dbReference type="AlphaFoldDB" id="A0A8T2JEE7"/>